<evidence type="ECO:0000256" key="2">
    <source>
        <dbReference type="SAM" id="MobiDB-lite"/>
    </source>
</evidence>
<keyword evidence="4" id="KW-1185">Reference proteome</keyword>
<feature type="region of interest" description="Disordered" evidence="2">
    <location>
        <begin position="133"/>
        <end position="164"/>
    </location>
</feature>
<keyword evidence="1" id="KW-0175">Coiled coil</keyword>
<feature type="compositionally biased region" description="Polar residues" evidence="2">
    <location>
        <begin position="1729"/>
        <end position="1771"/>
    </location>
</feature>
<feature type="region of interest" description="Disordered" evidence="2">
    <location>
        <begin position="462"/>
        <end position="489"/>
    </location>
</feature>
<feature type="compositionally biased region" description="Basic residues" evidence="2">
    <location>
        <begin position="1"/>
        <end position="17"/>
    </location>
</feature>
<feature type="region of interest" description="Disordered" evidence="2">
    <location>
        <begin position="1726"/>
        <end position="1772"/>
    </location>
</feature>
<feature type="compositionally biased region" description="Basic and acidic residues" evidence="2">
    <location>
        <begin position="1261"/>
        <end position="1270"/>
    </location>
</feature>
<feature type="compositionally biased region" description="Polar residues" evidence="2">
    <location>
        <begin position="722"/>
        <end position="746"/>
    </location>
</feature>
<feature type="compositionally biased region" description="Low complexity" evidence="2">
    <location>
        <begin position="468"/>
        <end position="480"/>
    </location>
</feature>
<dbReference type="EMBL" id="CAKMMW010000012">
    <property type="protein sequence ID" value="CAH1213511.1"/>
    <property type="molecule type" value="Genomic_DNA"/>
</dbReference>
<feature type="compositionally biased region" description="Low complexity" evidence="2">
    <location>
        <begin position="1193"/>
        <end position="1203"/>
    </location>
</feature>
<feature type="compositionally biased region" description="Polar residues" evidence="2">
    <location>
        <begin position="1231"/>
        <end position="1257"/>
    </location>
</feature>
<protein>
    <submittedName>
        <fullName evidence="3">Uncharacterized protein</fullName>
    </submittedName>
</protein>
<accession>A0ABM9CGL4</accession>
<feature type="compositionally biased region" description="Basic and acidic residues" evidence="2">
    <location>
        <begin position="915"/>
        <end position="924"/>
    </location>
</feature>
<reference evidence="3" key="1">
    <citation type="submission" date="2022-01" db="EMBL/GenBank/DDBJ databases">
        <authorList>
            <person name="Criscuolo A."/>
        </authorList>
    </citation>
    <scope>NUCLEOTIDE SEQUENCE</scope>
    <source>
        <strain evidence="3">CIP111891</strain>
    </source>
</reference>
<feature type="region of interest" description="Disordered" evidence="2">
    <location>
        <begin position="1803"/>
        <end position="1823"/>
    </location>
</feature>
<gene>
    <name evidence="3" type="ORF">PAECIP111891_03982</name>
</gene>
<feature type="compositionally biased region" description="Low complexity" evidence="2">
    <location>
        <begin position="1617"/>
        <end position="1626"/>
    </location>
</feature>
<organism evidence="3 4">
    <name type="scientific">Paenibacillus allorhizoplanae</name>
    <dbReference type="NCBI Taxonomy" id="2905648"/>
    <lineage>
        <taxon>Bacteria</taxon>
        <taxon>Bacillati</taxon>
        <taxon>Bacillota</taxon>
        <taxon>Bacilli</taxon>
        <taxon>Bacillales</taxon>
        <taxon>Paenibacillaceae</taxon>
        <taxon>Paenibacillus</taxon>
    </lineage>
</organism>
<feature type="compositionally biased region" description="Polar residues" evidence="2">
    <location>
        <begin position="368"/>
        <end position="378"/>
    </location>
</feature>
<feature type="region of interest" description="Disordered" evidence="2">
    <location>
        <begin position="1180"/>
        <end position="1306"/>
    </location>
</feature>
<feature type="region of interest" description="Disordered" evidence="2">
    <location>
        <begin position="710"/>
        <end position="770"/>
    </location>
</feature>
<feature type="region of interest" description="Disordered" evidence="2">
    <location>
        <begin position="878"/>
        <end position="934"/>
    </location>
</feature>
<feature type="region of interest" description="Disordered" evidence="2">
    <location>
        <begin position="413"/>
        <end position="446"/>
    </location>
</feature>
<sequence>MNSRQSHKPRGNKKKGSLRFAEGKRMATVGQTSRQAKQFATGIMGKYGFDRQNYLGMFALIFKGKGLLTDKELASIKNPSDRAWILQLQLQLQSLKHPESAPLITKQQTIQQIQKLVTQSGYRLPKQVLIDGSHNEEESVPSEPTQAAVDVPVKKKRGRKSKKEKELASQILAEQEIANAAKRNRAQSKQETINVVNKRNSPIMQRSMRQLVASIGMLAHSTSNKTNQPSPMVNGVQHTGHRTNISQKTVNLLYKQALRDNKDSGLVRSSEQDGHTTVRAKHANVAQHVEAIRSTSVWLEQFQSGKLSLGRNDDEAAGTRLSGQNMLKSNPSFLNVAKLILQEVTQAPRSHRGLIQQGSHNRSDSEESQSSPTDSQTIGFRKSLKLGEGPFSEESSPSTVRFIRSLLSKHAEGQDVQASKLQPAEQDQAEGSTRTRKSESSIAKGFLSSSLQPMAINAASLTSRLPRSMHASAGSSSSSRSRNREMDTSTTKIWRKTGDQQEAAQLQPSSQVLQEQGILTEVVQRLQQERDEIRPQEAASSQSPVIEQLRIQQEQQEVQQRAQREELLEQQRAQQRTQQEELQERQEALQRRQRVEPQVQQEAHQQFTQAQLQISQENEQSTNLVHEREGQVFHQRQVRENPQELPELQVTQNNHVTDLQREPQVSLRQEEPRLQQQQVAQVETVHQAKQAQQKQDVDIAESVVLQTIEQPVKRKRGRPRKNSSLQQTSKETIVGSSEISPASTDVPSMEKTTSDSETVGMPEQERVASKHVEVVTAYPSQVYRKPARMDNRRPKAQKIQSNESWLQQLVTIQRQPSSNNDSFIRSTNSVNKDGMQVLRNRASTQSSINVIKPDLGADVLARSTSKLRDQGLRESAIVSRRISRTSNGEELRGSNRLHRQQENQSVDSQSLPIQRESDLSESKPQRAIPVESSWNGDEFLRSATTLGQQEVQIRQQQIKQEDQIQSNRIVVREKRPTGKLTAEIAAKMAEASVRSIGSLVSTPIQQRSTENREVVRLLRTTLRQAGLSNNRMADPQQSGLQEGHAGSGPQGLTIRQTLAAEIAAKVAQSSMNFVNSSKAAMNGPQLLQRSLRQPASLVQDGGSLFSTATSRENRPHSAVRATEIKSSVSEQATGKPTNETTVVGIVQPASHTPLDIVRRAGSPSRVNQVKEQQASIQRRIDLGQFISRKQTRSSRNQSSSTSSEGDAAISSSTGPWVRGQLTLRAGRVENGTVTRRASGSEDAQSLEMTSIAEQDNVQRLADADRRDERQPNSVENVEPISDPVTGEVGARASSVSQNRNSTSRMIDTHIEQQNSDTATQIQLSRMDGEVDTQLNHPAREVVRGELVQQPSFVENSRQLKPNNGIEHLLLQARSISNTVVGKLVQRSLASMNGIQVRRANQADNAQSHSASGELVRRNLVPRSTENEIRQHGGQRETARRVVRTVDSATISVQSASGRTTGSSPANHSFDLTNRQMLSQNMMESSNRIQGTAGMGTGNLIQRASETRIRQLINKASAQDIRQGILQGADGEASPKRGAVNWTGAQAEHLQRRVVVDGSERAPMREAHGSENRLEAERLQVDSAEQTIRAMVSAQVEERAQGLEPAAASRAAETVSVARAARAPRARQSTSMTPRVMPLLASSAGALRAAPAAMAAASPPAAEHRLPARGTGSLIQAAASGGAAAATAGARSGASITNSSSQGWAAAALTKPLPTQVQRLARPVGGMQADLNQGTPAMSMSMQSRNQQPSIGASHQGTPMVNMPMQSASQDHLASPLSMLEHKQAPTSQLANAPLDMDWLRTKTSADSEPTPTPPVDQTPPELSEEQLKELIKQLPQLDISKIADKVYREIEKKMKFERQRRGI</sequence>
<evidence type="ECO:0000313" key="3">
    <source>
        <dbReference type="EMBL" id="CAH1213511.1"/>
    </source>
</evidence>
<feature type="compositionally biased region" description="Polar residues" evidence="2">
    <location>
        <begin position="1293"/>
        <end position="1306"/>
    </location>
</feature>
<feature type="compositionally biased region" description="Polar residues" evidence="2">
    <location>
        <begin position="902"/>
        <end position="912"/>
    </location>
</feature>
<name>A0ABM9CGL4_9BACL</name>
<proteinExistence type="predicted"/>
<feature type="compositionally biased region" description="Polar residues" evidence="2">
    <location>
        <begin position="1028"/>
        <end position="1040"/>
    </location>
</feature>
<feature type="region of interest" description="Disordered" evidence="2">
    <location>
        <begin position="1028"/>
        <end position="1049"/>
    </location>
</feature>
<feature type="region of interest" description="Disordered" evidence="2">
    <location>
        <begin position="351"/>
        <end position="380"/>
    </location>
</feature>
<dbReference type="RefSeq" id="WP_236289889.1">
    <property type="nucleotide sequence ID" value="NZ_CAKMMW010000012.1"/>
</dbReference>
<dbReference type="Proteomes" id="UP000838821">
    <property type="component" value="Unassembled WGS sequence"/>
</dbReference>
<evidence type="ECO:0000313" key="4">
    <source>
        <dbReference type="Proteomes" id="UP000838821"/>
    </source>
</evidence>
<feature type="region of interest" description="Disordered" evidence="2">
    <location>
        <begin position="1602"/>
        <end position="1635"/>
    </location>
</feature>
<feature type="region of interest" description="Disordered" evidence="2">
    <location>
        <begin position="1"/>
        <end position="24"/>
    </location>
</feature>
<feature type="coiled-coil region" evidence="1">
    <location>
        <begin position="546"/>
        <end position="592"/>
    </location>
</feature>
<comment type="caution">
    <text evidence="3">The sequence shown here is derived from an EMBL/GenBank/DDBJ whole genome shotgun (WGS) entry which is preliminary data.</text>
</comment>
<evidence type="ECO:0000256" key="1">
    <source>
        <dbReference type="SAM" id="Coils"/>
    </source>
</evidence>